<dbReference type="KEGG" id="erz:ER308_13200"/>
<protein>
    <recommendedName>
        <fullName evidence="5">TRAP transporter substrate-binding protein</fullName>
    </recommendedName>
</protein>
<keyword evidence="1" id="KW-0732">Signal</keyword>
<dbReference type="Proteomes" id="UP000291469">
    <property type="component" value="Chromosome"/>
</dbReference>
<gene>
    <name evidence="3" type="ORF">ER308_13200</name>
</gene>
<dbReference type="GO" id="GO:0055085">
    <property type="term" value="P:transmembrane transport"/>
    <property type="evidence" value="ECO:0007669"/>
    <property type="project" value="InterPro"/>
</dbReference>
<dbReference type="Pfam" id="PF03480">
    <property type="entry name" value="DctP"/>
    <property type="match status" value="1"/>
</dbReference>
<dbReference type="Gene3D" id="3.40.190.170">
    <property type="entry name" value="Bacterial extracellular solute-binding protein, family 7"/>
    <property type="match status" value="1"/>
</dbReference>
<sequence length="412" mass="46426">MLKPFVGAADRRAGGHPAPRHARRREKEPTMRRLLLLALALLLLVAACAEEEAAEEPDDDVAEEDEEPTDDLDDEDDEPDEDPDDEPDDESEDDADEPDEDFDPVTWTWNVSETGERDSAFGMTAEYFAEELEARTDGQITLDLHFGGALGYEAGEMIEVIGEGFVDGGDISLPHNAGAEPLAQFGALPFLHEGYDEHWEWLDELYVPEMQEHLTDDWGVMPVGTFTFGQEYLLWDEQLEDVEQLEGAEFRVLSPVHGEFWEQLGVSPLYLPVEDLATAMERGQMDGMPNSNPLISQLEAWEHYEYRGVLGSVIGSSLYGINQESFEALPDDLQDTVVEVAQEATEHGRERLLEEDEEAEQRFDEEGMTTYEVPDETIAEMRDQGEEAWWSWAEETGDEAVDLLEATLDMQD</sequence>
<evidence type="ECO:0000313" key="4">
    <source>
        <dbReference type="Proteomes" id="UP000291469"/>
    </source>
</evidence>
<evidence type="ECO:0008006" key="5">
    <source>
        <dbReference type="Google" id="ProtNLM"/>
    </source>
</evidence>
<proteinExistence type="predicted"/>
<dbReference type="InterPro" id="IPR018389">
    <property type="entry name" value="DctP_fam"/>
</dbReference>
<name>A0A411YGS7_9ACTN</name>
<keyword evidence="4" id="KW-1185">Reference proteome</keyword>
<dbReference type="OrthoDB" id="9815946at2"/>
<feature type="compositionally biased region" description="Acidic residues" evidence="2">
    <location>
        <begin position="50"/>
        <end position="103"/>
    </location>
</feature>
<feature type="region of interest" description="Disordered" evidence="2">
    <location>
        <begin position="50"/>
        <end position="113"/>
    </location>
</feature>
<accession>A0A411YGS7</accession>
<evidence type="ECO:0000256" key="1">
    <source>
        <dbReference type="ARBA" id="ARBA00022729"/>
    </source>
</evidence>
<evidence type="ECO:0000313" key="3">
    <source>
        <dbReference type="EMBL" id="QBI20428.1"/>
    </source>
</evidence>
<dbReference type="PANTHER" id="PTHR33376:SF4">
    <property type="entry name" value="SIALIC ACID-BINDING PERIPLASMIC PROTEIN SIAP"/>
    <property type="match status" value="1"/>
</dbReference>
<dbReference type="PANTHER" id="PTHR33376">
    <property type="match status" value="1"/>
</dbReference>
<dbReference type="InterPro" id="IPR038404">
    <property type="entry name" value="TRAP_DctP_sf"/>
</dbReference>
<organism evidence="3 4">
    <name type="scientific">Egibacter rhizosphaerae</name>
    <dbReference type="NCBI Taxonomy" id="1670831"/>
    <lineage>
        <taxon>Bacteria</taxon>
        <taxon>Bacillati</taxon>
        <taxon>Actinomycetota</taxon>
        <taxon>Nitriliruptoria</taxon>
        <taxon>Egibacterales</taxon>
        <taxon>Egibacteraceae</taxon>
        <taxon>Egibacter</taxon>
    </lineage>
</organism>
<dbReference type="EMBL" id="CP036402">
    <property type="protein sequence ID" value="QBI20428.1"/>
    <property type="molecule type" value="Genomic_DNA"/>
</dbReference>
<evidence type="ECO:0000256" key="2">
    <source>
        <dbReference type="SAM" id="MobiDB-lite"/>
    </source>
</evidence>
<reference evidence="3 4" key="1">
    <citation type="submission" date="2019-01" db="EMBL/GenBank/DDBJ databases">
        <title>Egibacter rhizosphaerae EGI 80759T.</title>
        <authorList>
            <person name="Chen D.-D."/>
            <person name="Tian Y."/>
            <person name="Jiao J.-Y."/>
            <person name="Zhang X.-T."/>
            <person name="Zhang Y.-G."/>
            <person name="Zhang Y."/>
            <person name="Xiao M."/>
            <person name="Shu W.-S."/>
            <person name="Li W.-J."/>
        </authorList>
    </citation>
    <scope>NUCLEOTIDE SEQUENCE [LARGE SCALE GENOMIC DNA]</scope>
    <source>
        <strain evidence="3 4">EGI 80759</strain>
    </source>
</reference>
<feature type="region of interest" description="Disordered" evidence="2">
    <location>
        <begin position="1"/>
        <end position="28"/>
    </location>
</feature>
<dbReference type="AlphaFoldDB" id="A0A411YGS7"/>
<dbReference type="NCBIfam" id="NF037995">
    <property type="entry name" value="TRAP_S1"/>
    <property type="match status" value="1"/>
</dbReference>